<evidence type="ECO:0000313" key="3">
    <source>
        <dbReference type="Proteomes" id="UP000756132"/>
    </source>
</evidence>
<dbReference type="Proteomes" id="UP000756132">
    <property type="component" value="Chromosome 8"/>
</dbReference>
<sequence>MQSTNNQSAPVAPINAITQHLFSIGIVVPSSLRAHMRSKIQLPRPHGEVNLRREGRPAVQTIESLLRRFASYPHLCPAVIQVCERQIRQGRHVCNIPQAMDDLSRLHAWAQPAEGEIDAFERDAYMTVISMVYLMTMDRTACRYLMGMELQRLVGPMRELYQHQQCPALLKPVIIKIEARLGRLSPVVFTPTEQASLTVHDRGNDVTQSAKDLVENLLLLLIDEDSVDDRQEILWMEEVDSMVSSSNSLFYKIMVLSLAATIRPRRSFRLAESYILPRVLHEQQVQWQLDGVLGAELRLPGDDGAAYLVELPRVDKEGLLDGQIAGISTDDFAFTSAQAAKRFLYEPRIKIQLGRGVDDDLHVIGENRPYAVKELMRAMMSKCKVTTDADDFSTRDAKDDRTKEEMIVRFEGQLARSAPDFNRQFLAAKAEAAVDCLIKLHTEGLGLHWIHLPKGAKDDIRLTATQRFEALLQLCTDIKAIPTDWISEGGADVGAPAVVAPRKCYSMKLAGARSNKKKKETVDEAKAAAEELARTKEKEKEKGQEEHGRDE</sequence>
<dbReference type="EMBL" id="CP090170">
    <property type="protein sequence ID" value="UJO20703.1"/>
    <property type="molecule type" value="Genomic_DNA"/>
</dbReference>
<evidence type="ECO:0000313" key="2">
    <source>
        <dbReference type="EMBL" id="UJO20703.1"/>
    </source>
</evidence>
<reference evidence="2" key="1">
    <citation type="submission" date="2021-12" db="EMBL/GenBank/DDBJ databases">
        <authorList>
            <person name="Zaccaron A."/>
            <person name="Stergiopoulos I."/>
        </authorList>
    </citation>
    <scope>NUCLEOTIDE SEQUENCE</scope>
    <source>
        <strain evidence="2">Race5_Kim</strain>
    </source>
</reference>
<keyword evidence="3" id="KW-1185">Reference proteome</keyword>
<gene>
    <name evidence="2" type="ORF">CLAFUR5_11602</name>
</gene>
<feature type="region of interest" description="Disordered" evidence="1">
    <location>
        <begin position="512"/>
        <end position="551"/>
    </location>
</feature>
<dbReference type="KEGG" id="ffu:CLAFUR5_11602"/>
<reference evidence="2" key="2">
    <citation type="journal article" date="2022" name="Microb. Genom.">
        <title>A chromosome-scale genome assembly of the tomato pathogen Cladosporium fulvum reveals a compartmentalized genome architecture and the presence of a dispensable chromosome.</title>
        <authorList>
            <person name="Zaccaron A.Z."/>
            <person name="Chen L.H."/>
            <person name="Samaras A."/>
            <person name="Stergiopoulos I."/>
        </authorList>
    </citation>
    <scope>NUCLEOTIDE SEQUENCE</scope>
    <source>
        <strain evidence="2">Race5_Kim</strain>
    </source>
</reference>
<dbReference type="AlphaFoldDB" id="A0A9Q8PDY0"/>
<accession>A0A9Q8PDY0</accession>
<dbReference type="RefSeq" id="XP_047765069.1">
    <property type="nucleotide sequence ID" value="XM_047910750.1"/>
</dbReference>
<name>A0A9Q8PDY0_PASFU</name>
<dbReference type="OrthoDB" id="10637445at2759"/>
<organism evidence="2 3">
    <name type="scientific">Passalora fulva</name>
    <name type="common">Tomato leaf mold</name>
    <name type="synonym">Cladosporium fulvum</name>
    <dbReference type="NCBI Taxonomy" id="5499"/>
    <lineage>
        <taxon>Eukaryota</taxon>
        <taxon>Fungi</taxon>
        <taxon>Dikarya</taxon>
        <taxon>Ascomycota</taxon>
        <taxon>Pezizomycotina</taxon>
        <taxon>Dothideomycetes</taxon>
        <taxon>Dothideomycetidae</taxon>
        <taxon>Mycosphaerellales</taxon>
        <taxon>Mycosphaerellaceae</taxon>
        <taxon>Fulvia</taxon>
    </lineage>
</organism>
<feature type="compositionally biased region" description="Basic and acidic residues" evidence="1">
    <location>
        <begin position="520"/>
        <end position="551"/>
    </location>
</feature>
<evidence type="ECO:0000256" key="1">
    <source>
        <dbReference type="SAM" id="MobiDB-lite"/>
    </source>
</evidence>
<protein>
    <submittedName>
        <fullName evidence="2">Uncharacterized protein</fullName>
    </submittedName>
</protein>
<proteinExistence type="predicted"/>
<dbReference type="GeneID" id="71991480"/>